<accession>A0A712CPB9</accession>
<organism evidence="1">
    <name type="scientific">Salmonella enterica I</name>
    <dbReference type="NCBI Taxonomy" id="59201"/>
    <lineage>
        <taxon>Bacteria</taxon>
        <taxon>Pseudomonadati</taxon>
        <taxon>Pseudomonadota</taxon>
        <taxon>Gammaproteobacteria</taxon>
        <taxon>Enterobacterales</taxon>
        <taxon>Enterobacteriaceae</taxon>
        <taxon>Salmonella</taxon>
    </lineage>
</organism>
<sequence length="20" mass="2146">TRSNIQCGSVLLPEMKIAGQ</sequence>
<proteinExistence type="predicted"/>
<dbReference type="AlphaFoldDB" id="A0A712CPB9"/>
<reference evidence="1" key="2">
    <citation type="submission" date="2019-01" db="EMBL/GenBank/DDBJ databases">
        <authorList>
            <consortium name="NCBI Pathogen Detection Project"/>
        </authorList>
    </citation>
    <scope>NUCLEOTIDE SEQUENCE</scope>
    <source>
        <strain evidence="1">Salmonella enterica subsp. enterica</strain>
    </source>
</reference>
<name>A0A712CPB9_SALET</name>
<feature type="non-terminal residue" evidence="1">
    <location>
        <position position="1"/>
    </location>
</feature>
<reference evidence="1" key="1">
    <citation type="journal article" date="2018" name="Genome Biol.">
        <title>SKESA: strategic k-mer extension for scrupulous assemblies.</title>
        <authorList>
            <person name="Souvorov A."/>
            <person name="Agarwala R."/>
            <person name="Lipman D.J."/>
        </authorList>
    </citation>
    <scope>NUCLEOTIDE SEQUENCE</scope>
    <source>
        <strain evidence="1">Salmonella enterica subsp. enterica</strain>
    </source>
</reference>
<comment type="caution">
    <text evidence="1">The sequence shown here is derived from an EMBL/GenBank/DDBJ whole genome shotgun (WGS) entry which is preliminary data.</text>
</comment>
<evidence type="ECO:0000313" key="1">
    <source>
        <dbReference type="EMBL" id="HAD2718508.1"/>
    </source>
</evidence>
<dbReference type="EMBL" id="DAAOEO010000062">
    <property type="protein sequence ID" value="HAD2718508.1"/>
    <property type="molecule type" value="Genomic_DNA"/>
</dbReference>
<protein>
    <submittedName>
        <fullName evidence="1">Protein PmbA</fullName>
    </submittedName>
</protein>
<gene>
    <name evidence="1" type="ORF">G1H61_11305</name>
</gene>